<dbReference type="GO" id="GO:0006289">
    <property type="term" value="P:nucleotide-excision repair"/>
    <property type="evidence" value="ECO:0007669"/>
    <property type="project" value="InterPro"/>
</dbReference>
<dbReference type="Gene3D" id="3.30.420.10">
    <property type="entry name" value="Ribonuclease H-like superfamily/Ribonuclease H"/>
    <property type="match status" value="1"/>
</dbReference>
<dbReference type="InterPro" id="IPR047296">
    <property type="entry name" value="GIY-YIG_UvrC_Cho"/>
</dbReference>
<dbReference type="EMBL" id="BMWP01000023">
    <property type="protein sequence ID" value="GGW43228.1"/>
    <property type="molecule type" value="Genomic_DNA"/>
</dbReference>
<keyword evidence="5" id="KW-1185">Reference proteome</keyword>
<dbReference type="CDD" id="cd06127">
    <property type="entry name" value="DEDDh"/>
    <property type="match status" value="1"/>
</dbReference>
<dbReference type="NCBIfam" id="TIGR00573">
    <property type="entry name" value="dnaq"/>
    <property type="match status" value="1"/>
</dbReference>
<reference evidence="4" key="1">
    <citation type="journal article" date="2014" name="Int. J. Syst. Evol. Microbiol.">
        <title>Complete genome sequence of Corynebacterium casei LMG S-19264T (=DSM 44701T), isolated from a smear-ripened cheese.</title>
        <authorList>
            <consortium name="US DOE Joint Genome Institute (JGI-PGF)"/>
            <person name="Walter F."/>
            <person name="Albersmeier A."/>
            <person name="Kalinowski J."/>
            <person name="Ruckert C."/>
        </authorList>
    </citation>
    <scope>NUCLEOTIDE SEQUENCE</scope>
    <source>
        <strain evidence="4">KCTC 12113</strain>
    </source>
</reference>
<evidence type="ECO:0000313" key="4">
    <source>
        <dbReference type="EMBL" id="GGW43228.1"/>
    </source>
</evidence>
<dbReference type="PROSITE" id="PS50164">
    <property type="entry name" value="GIY_YIG"/>
    <property type="match status" value="1"/>
</dbReference>
<dbReference type="PANTHER" id="PTHR30231">
    <property type="entry name" value="DNA POLYMERASE III SUBUNIT EPSILON"/>
    <property type="match status" value="1"/>
</dbReference>
<keyword evidence="4" id="KW-0540">Nuclease</keyword>
<organism evidence="4 5">
    <name type="scientific">Arenibacter certesii</name>
    <dbReference type="NCBI Taxonomy" id="228955"/>
    <lineage>
        <taxon>Bacteria</taxon>
        <taxon>Pseudomonadati</taxon>
        <taxon>Bacteroidota</taxon>
        <taxon>Flavobacteriia</taxon>
        <taxon>Flavobacteriales</taxon>
        <taxon>Flavobacteriaceae</taxon>
        <taxon>Arenibacter</taxon>
    </lineage>
</organism>
<proteinExistence type="predicted"/>
<feature type="domain" description="GIY-YIG" evidence="3">
    <location>
        <begin position="195"/>
        <end position="271"/>
    </location>
</feature>
<dbReference type="SUPFAM" id="SSF53098">
    <property type="entry name" value="Ribonuclease H-like"/>
    <property type="match status" value="1"/>
</dbReference>
<protein>
    <submittedName>
        <fullName evidence="4">Exonuclease</fullName>
    </submittedName>
</protein>
<dbReference type="SMART" id="SM00479">
    <property type="entry name" value="EXOIII"/>
    <property type="match status" value="1"/>
</dbReference>
<evidence type="ECO:0000256" key="1">
    <source>
        <dbReference type="ARBA" id="ARBA00025483"/>
    </source>
</evidence>
<dbReference type="InterPro" id="IPR035901">
    <property type="entry name" value="GIY-YIG_endonuc_sf"/>
</dbReference>
<sequence length="455" mass="52155">MYVVLDIETTGGKYNEEGITEIAIHKYDGHKVVDRFISLINPEKEIQPFVVNLTGINNKMLRTAPKFHEVAKRIVEITEDAVIVAHNAQFDYRILRTEFRRLGYNFERKTLCTVELSKQLLPDAESYSLGKLVRSLGIPVSDRHRANGDALATLQLFKLLLSKDLDKTILKNVLRNETHGELSPRQLDIVEALPSEIGIFYVHSRDGEIIMLGKSNNIKKRINQYFINSGPKARKIQKETKRVTYETTGNELAAVLKENSELIRNKPKYNANFKRRLFSHGLYKSINEHGYISLTAQKFDPKKNAIATFNSLIGAENFLYAIRDEFQLCNKVNGLSQAKKECSHYAESKCLGACIKKEPVERYNNRVEECIKKYSMPSNDILILERGREPGERCGILIKNGIFKGLGYFSLNHQINNVHILESIITPMDNNENTRHIITSYLRKKRDIKILELKS</sequence>
<evidence type="ECO:0000313" key="5">
    <source>
        <dbReference type="Proteomes" id="UP000634668"/>
    </source>
</evidence>
<dbReference type="InterPro" id="IPR013520">
    <property type="entry name" value="Ribonucl_H"/>
</dbReference>
<dbReference type="PANTHER" id="PTHR30231:SF41">
    <property type="entry name" value="DNA POLYMERASE III SUBUNIT EPSILON"/>
    <property type="match status" value="1"/>
</dbReference>
<dbReference type="InterPro" id="IPR000305">
    <property type="entry name" value="GIY-YIG_endonuc"/>
</dbReference>
<evidence type="ECO:0000259" key="3">
    <source>
        <dbReference type="PROSITE" id="PS50164"/>
    </source>
</evidence>
<dbReference type="RefSeq" id="WP_026815335.1">
    <property type="nucleotide sequence ID" value="NZ_BMWP01000023.1"/>
</dbReference>
<dbReference type="InterPro" id="IPR036397">
    <property type="entry name" value="RNaseH_sf"/>
</dbReference>
<gene>
    <name evidence="4" type="ORF">GCM10007383_29780</name>
</gene>
<dbReference type="InterPro" id="IPR012337">
    <property type="entry name" value="RNaseH-like_sf"/>
</dbReference>
<dbReference type="GO" id="GO:0003677">
    <property type="term" value="F:DNA binding"/>
    <property type="evidence" value="ECO:0007669"/>
    <property type="project" value="InterPro"/>
</dbReference>
<dbReference type="AlphaFoldDB" id="A0A918J3Z1"/>
<dbReference type="CDD" id="cd10434">
    <property type="entry name" value="GIY-YIG_UvrC_Cho"/>
    <property type="match status" value="1"/>
</dbReference>
<name>A0A918J3Z1_9FLAO</name>
<reference evidence="4" key="2">
    <citation type="submission" date="2020-09" db="EMBL/GenBank/DDBJ databases">
        <authorList>
            <person name="Sun Q."/>
            <person name="Kim S."/>
        </authorList>
    </citation>
    <scope>NUCLEOTIDE SEQUENCE</scope>
    <source>
        <strain evidence="4">KCTC 12113</strain>
    </source>
</reference>
<dbReference type="GO" id="GO:0003887">
    <property type="term" value="F:DNA-directed DNA polymerase activity"/>
    <property type="evidence" value="ECO:0007669"/>
    <property type="project" value="InterPro"/>
</dbReference>
<dbReference type="InterPro" id="IPR006054">
    <property type="entry name" value="DnaQ"/>
</dbReference>
<dbReference type="SUPFAM" id="SSF82771">
    <property type="entry name" value="GIY-YIG endonuclease"/>
    <property type="match status" value="1"/>
</dbReference>
<evidence type="ECO:0000256" key="2">
    <source>
        <dbReference type="ARBA" id="ARBA00026073"/>
    </source>
</evidence>
<keyword evidence="4" id="KW-0378">Hydrolase</keyword>
<dbReference type="FunFam" id="3.30.420.10:FF:000045">
    <property type="entry name" value="3'-5' exonuclease DinG"/>
    <property type="match status" value="1"/>
</dbReference>
<comment type="function">
    <text evidence="1">DNA polymerase III is a complex, multichain enzyme responsible for most of the replicative synthesis in bacteria. The epsilon subunit contain the editing function and is a proofreading 3'-5' exonuclease.</text>
</comment>
<dbReference type="Gene3D" id="3.40.1440.10">
    <property type="entry name" value="GIY-YIG endonuclease"/>
    <property type="match status" value="1"/>
</dbReference>
<dbReference type="GO" id="GO:0008408">
    <property type="term" value="F:3'-5' exonuclease activity"/>
    <property type="evidence" value="ECO:0007669"/>
    <property type="project" value="TreeGrafter"/>
</dbReference>
<accession>A0A918J3Z1</accession>
<dbReference type="GO" id="GO:0005829">
    <property type="term" value="C:cytosol"/>
    <property type="evidence" value="ECO:0007669"/>
    <property type="project" value="TreeGrafter"/>
</dbReference>
<comment type="subunit">
    <text evidence="2">DNA polymerase III contains a core (composed of alpha, epsilon and theta chains) that associates with a tau subunit. This core dimerizes to form the POLIII' complex. PolIII' associates with the gamma complex (composed of gamma, delta, delta', psi and chi chains) and with the beta chain to form the complete DNA polymerase III complex.</text>
</comment>
<keyword evidence="4" id="KW-0269">Exonuclease</keyword>
<dbReference type="Proteomes" id="UP000634668">
    <property type="component" value="Unassembled WGS sequence"/>
</dbReference>
<dbReference type="Pfam" id="PF00929">
    <property type="entry name" value="RNase_T"/>
    <property type="match status" value="1"/>
</dbReference>
<comment type="caution">
    <text evidence="4">The sequence shown here is derived from an EMBL/GenBank/DDBJ whole genome shotgun (WGS) entry which is preliminary data.</text>
</comment>
<dbReference type="GO" id="GO:0045004">
    <property type="term" value="P:DNA replication proofreading"/>
    <property type="evidence" value="ECO:0007669"/>
    <property type="project" value="TreeGrafter"/>
</dbReference>